<organism evidence="2 3">
    <name type="scientific">Astrephomene gubernaculifera</name>
    <dbReference type="NCBI Taxonomy" id="47775"/>
    <lineage>
        <taxon>Eukaryota</taxon>
        <taxon>Viridiplantae</taxon>
        <taxon>Chlorophyta</taxon>
        <taxon>core chlorophytes</taxon>
        <taxon>Chlorophyceae</taxon>
        <taxon>CS clade</taxon>
        <taxon>Chlamydomonadales</taxon>
        <taxon>Astrephomenaceae</taxon>
        <taxon>Astrephomene</taxon>
    </lineage>
</organism>
<feature type="compositionally biased region" description="Low complexity" evidence="1">
    <location>
        <begin position="197"/>
        <end position="211"/>
    </location>
</feature>
<sequence length="470" mass="48508">MEECWDDTGPYALAKLADRVVPVPRDEEAQVSLYALCRSWVRNCPSLPLVADGPPPTQRDTKEAAVRLGEGAGARANGDGLAGQGPPPQQEAHGQQEAQQGGLLSILPPPLPPTSLETDTCAPTYPWDDFETREPEEALRKFKDHWMSVRQYHQSVRRAKLSRHRQRLQVLFGEESMLQPQTLAVASHPTAQPPTSHHPQQAVQGQQHPQQPLLPPPHQNHEQAGAALAGPLQDPMSMANGAAHGLVQQVGLGSFQGSLVLPGLMPGGGGDPRDAGLGGIPGGASGGPVSAAEAQAALAAIMNLGQLDSGVDTAMQQQGQQQGQQPPLFPQQLGLPVLAPPALGGNGSTAAPPLPSGHTSAGLLGLQPMDMLLALQQQQQQLAALPQAAGQAQGAQPLSLPQPLQQQLVLGQMPPQAAEAAMDAGTLGASMAAGIPGVQEAAAAAAGLSSGLGRDGVEGMEVDPDVPNGS</sequence>
<accession>A0AAD3HR74</accession>
<reference evidence="2 3" key="1">
    <citation type="journal article" date="2021" name="Sci. Rep.">
        <title>Genome sequencing of the multicellular alga Astrephomene provides insights into convergent evolution of germ-soma differentiation.</title>
        <authorList>
            <person name="Yamashita S."/>
            <person name="Yamamoto K."/>
            <person name="Matsuzaki R."/>
            <person name="Suzuki S."/>
            <person name="Yamaguchi H."/>
            <person name="Hirooka S."/>
            <person name="Minakuchi Y."/>
            <person name="Miyagishima S."/>
            <person name="Kawachi M."/>
            <person name="Toyoda A."/>
            <person name="Nozaki H."/>
        </authorList>
    </citation>
    <scope>NUCLEOTIDE SEQUENCE [LARGE SCALE GENOMIC DNA]</scope>
    <source>
        <strain evidence="2 3">NIES-4017</strain>
    </source>
</reference>
<dbReference type="AlphaFoldDB" id="A0AAD3HR74"/>
<comment type="caution">
    <text evidence="2">The sequence shown here is derived from an EMBL/GenBank/DDBJ whole genome shotgun (WGS) entry which is preliminary data.</text>
</comment>
<protein>
    <submittedName>
        <fullName evidence="2">Uncharacterized protein</fullName>
    </submittedName>
</protein>
<feature type="compositionally biased region" description="Polar residues" evidence="1">
    <location>
        <begin position="185"/>
        <end position="195"/>
    </location>
</feature>
<dbReference type="GO" id="GO:0017053">
    <property type="term" value="C:transcription repressor complex"/>
    <property type="evidence" value="ECO:0007669"/>
    <property type="project" value="InterPro"/>
</dbReference>
<proteinExistence type="predicted"/>
<evidence type="ECO:0000256" key="1">
    <source>
        <dbReference type="SAM" id="MobiDB-lite"/>
    </source>
</evidence>
<feature type="compositionally biased region" description="Low complexity" evidence="1">
    <location>
        <begin position="90"/>
        <end position="106"/>
    </location>
</feature>
<keyword evidence="3" id="KW-1185">Reference proteome</keyword>
<evidence type="ECO:0000313" key="3">
    <source>
        <dbReference type="Proteomes" id="UP001054857"/>
    </source>
</evidence>
<feature type="region of interest" description="Disordered" evidence="1">
    <location>
        <begin position="185"/>
        <end position="223"/>
    </location>
</feature>
<feature type="region of interest" description="Disordered" evidence="1">
    <location>
        <begin position="450"/>
        <end position="470"/>
    </location>
</feature>
<dbReference type="InterPro" id="IPR028226">
    <property type="entry name" value="LIN37"/>
</dbReference>
<dbReference type="Proteomes" id="UP001054857">
    <property type="component" value="Unassembled WGS sequence"/>
</dbReference>
<feature type="region of interest" description="Disordered" evidence="1">
    <location>
        <begin position="73"/>
        <end position="114"/>
    </location>
</feature>
<dbReference type="EMBL" id="BMAR01000032">
    <property type="protein sequence ID" value="GFR49655.1"/>
    <property type="molecule type" value="Genomic_DNA"/>
</dbReference>
<evidence type="ECO:0000313" key="2">
    <source>
        <dbReference type="EMBL" id="GFR49655.1"/>
    </source>
</evidence>
<gene>
    <name evidence="2" type="ORF">Agub_g11797</name>
</gene>
<name>A0AAD3HR74_9CHLO</name>
<dbReference type="Pfam" id="PF15306">
    <property type="entry name" value="LIN37"/>
    <property type="match status" value="1"/>
</dbReference>